<name>D7BD67_ALLS1</name>
<reference evidence="1 2" key="1">
    <citation type="journal article" date="2010" name="Stand. Genomic Sci.">
        <title>Complete genome sequence of Meiothermus silvanus type strain (VI-R2).</title>
        <authorList>
            <person name="Sikorski J."/>
            <person name="Tindall B.J."/>
            <person name="Lowry S."/>
            <person name="Lucas S."/>
            <person name="Nolan M."/>
            <person name="Copeland A."/>
            <person name="Glavina Del Rio T."/>
            <person name="Tice H."/>
            <person name="Cheng J.F."/>
            <person name="Han C."/>
            <person name="Pitluck S."/>
            <person name="Liolios K."/>
            <person name="Ivanova N."/>
            <person name="Mavromatis K."/>
            <person name="Mikhailova N."/>
            <person name="Pati A."/>
            <person name="Goodwin L."/>
            <person name="Chen A."/>
            <person name="Palaniappan K."/>
            <person name="Land M."/>
            <person name="Hauser L."/>
            <person name="Chang Y.J."/>
            <person name="Jeffries C.D."/>
            <person name="Rohde M."/>
            <person name="Goker M."/>
            <person name="Woyke T."/>
            <person name="Bristow J."/>
            <person name="Eisen J.A."/>
            <person name="Markowitz V."/>
            <person name="Hugenholtz P."/>
            <person name="Kyrpides N.C."/>
            <person name="Klenk H.P."/>
            <person name="Lapidus A."/>
        </authorList>
    </citation>
    <scope>NUCLEOTIDE SEQUENCE [LARGE SCALE GENOMIC DNA]</scope>
    <source>
        <strain evidence="2">ATCC 700542 / DSM 9946 / VI-R2</strain>
    </source>
</reference>
<organism evidence="1 2">
    <name type="scientific">Allomeiothermus silvanus (strain ATCC 700542 / DSM 9946 / NBRC 106475 / NCIMB 13440 / VI-R2)</name>
    <name type="common">Thermus silvanus</name>
    <dbReference type="NCBI Taxonomy" id="526227"/>
    <lineage>
        <taxon>Bacteria</taxon>
        <taxon>Thermotogati</taxon>
        <taxon>Deinococcota</taxon>
        <taxon>Deinococci</taxon>
        <taxon>Thermales</taxon>
        <taxon>Thermaceae</taxon>
        <taxon>Allomeiothermus</taxon>
    </lineage>
</organism>
<keyword evidence="2" id="KW-1185">Reference proteome</keyword>
<accession>D7BD67</accession>
<gene>
    <name evidence="1" type="ordered locus">Mesil_1080</name>
</gene>
<sequence length="36" mass="4168">MQIMQAAPEHLDLSVPLFDGYRQFYRQASRAQLQTG</sequence>
<evidence type="ECO:0000313" key="1">
    <source>
        <dbReference type="EMBL" id="ADH62985.1"/>
    </source>
</evidence>
<proteinExistence type="predicted"/>
<dbReference type="Proteomes" id="UP000001916">
    <property type="component" value="Chromosome"/>
</dbReference>
<protein>
    <submittedName>
        <fullName evidence="1">Uncharacterized protein</fullName>
    </submittedName>
</protein>
<evidence type="ECO:0000313" key="2">
    <source>
        <dbReference type="Proteomes" id="UP000001916"/>
    </source>
</evidence>
<dbReference type="HOGENOM" id="CLU_3357030_0_0_0"/>
<dbReference type="EMBL" id="CP002042">
    <property type="protein sequence ID" value="ADH62985.1"/>
    <property type="molecule type" value="Genomic_DNA"/>
</dbReference>
<dbReference type="AlphaFoldDB" id="D7BD67"/>
<dbReference type="KEGG" id="msv:Mesil_1080"/>